<gene>
    <name evidence="1" type="primary">sixA</name>
    <name evidence="1" type="ORF">DT594_04320</name>
</gene>
<evidence type="ECO:0000313" key="2">
    <source>
        <dbReference type="Proteomes" id="UP000463138"/>
    </source>
</evidence>
<accession>A0A7V7KYX7</accession>
<dbReference type="SMART" id="SM00855">
    <property type="entry name" value="PGAM"/>
    <property type="match status" value="1"/>
</dbReference>
<dbReference type="InterPro" id="IPR013078">
    <property type="entry name" value="His_Pase_superF_clade-1"/>
</dbReference>
<dbReference type="OrthoDB" id="92610at2"/>
<comment type="caution">
    <text evidence="1">The sequence shown here is derived from an EMBL/GenBank/DDBJ whole genome shotgun (WGS) entry which is preliminary data.</text>
</comment>
<proteinExistence type="predicted"/>
<sequence>MKIWILRHGQAQGLAPSDELRALTDEGREEVQVMAAQLAGQSLDAVLASPYLRAQQTAQIVQQQIQLRRGVATVAWLTPDDDPRRVLDFLAERAEQNLLLVSHQPLVSQLISLLVEGHRAGHYPMPTAGLACIELDFPAAGLGQLRLLSSPADLLN</sequence>
<dbReference type="EMBL" id="QOVF01000001">
    <property type="protein sequence ID" value="KAA0696566.1"/>
    <property type="molecule type" value="Genomic_DNA"/>
</dbReference>
<dbReference type="GO" id="GO:0005737">
    <property type="term" value="C:cytoplasm"/>
    <property type="evidence" value="ECO:0007669"/>
    <property type="project" value="InterPro"/>
</dbReference>
<dbReference type="RefSeq" id="WP_149331515.1">
    <property type="nucleotide sequence ID" value="NZ_QOVF01000001.1"/>
</dbReference>
<dbReference type="Pfam" id="PF00300">
    <property type="entry name" value="His_Phos_1"/>
    <property type="match status" value="1"/>
</dbReference>
<dbReference type="AlphaFoldDB" id="A0A7V7KYX7"/>
<name>A0A7V7KYX7_9GAMM</name>
<protein>
    <submittedName>
        <fullName evidence="1">Phosphohistidine phosphatase SixA</fullName>
    </submittedName>
</protein>
<dbReference type="CDD" id="cd07067">
    <property type="entry name" value="HP_PGM_like"/>
    <property type="match status" value="1"/>
</dbReference>
<organism evidence="1 2">
    <name type="scientific">Halopseudomonas laoshanensis</name>
    <dbReference type="NCBI Taxonomy" id="2268758"/>
    <lineage>
        <taxon>Bacteria</taxon>
        <taxon>Pseudomonadati</taxon>
        <taxon>Pseudomonadota</taxon>
        <taxon>Gammaproteobacteria</taxon>
        <taxon>Pseudomonadales</taxon>
        <taxon>Pseudomonadaceae</taxon>
        <taxon>Halopseudomonas</taxon>
    </lineage>
</organism>
<dbReference type="NCBIfam" id="TIGR00249">
    <property type="entry name" value="sixA"/>
    <property type="match status" value="1"/>
</dbReference>
<dbReference type="Proteomes" id="UP000463138">
    <property type="component" value="Unassembled WGS sequence"/>
</dbReference>
<dbReference type="InterPro" id="IPR004449">
    <property type="entry name" value="SixA"/>
</dbReference>
<evidence type="ECO:0000313" key="1">
    <source>
        <dbReference type="EMBL" id="KAA0696566.1"/>
    </source>
</evidence>
<dbReference type="Gene3D" id="3.40.50.1240">
    <property type="entry name" value="Phosphoglycerate mutase-like"/>
    <property type="match status" value="1"/>
</dbReference>
<dbReference type="SUPFAM" id="SSF53254">
    <property type="entry name" value="Phosphoglycerate mutase-like"/>
    <property type="match status" value="1"/>
</dbReference>
<dbReference type="InterPro" id="IPR029033">
    <property type="entry name" value="His_PPase_superfam"/>
</dbReference>
<dbReference type="GO" id="GO:0101006">
    <property type="term" value="F:protein histidine phosphatase activity"/>
    <property type="evidence" value="ECO:0007669"/>
    <property type="project" value="InterPro"/>
</dbReference>
<reference evidence="1 2" key="1">
    <citation type="submission" date="2018-07" db="EMBL/GenBank/DDBJ databases">
        <title>Pseudomonas laoshanensis sp. nov., isolated from soil.</title>
        <authorList>
            <person name="Sun J."/>
            <person name="Yu L."/>
            <person name="Wang M."/>
            <person name="Zhang C."/>
        </authorList>
    </citation>
    <scope>NUCLEOTIDE SEQUENCE [LARGE SCALE GENOMIC DNA]</scope>
    <source>
        <strain evidence="1 2">Y22</strain>
    </source>
</reference>
<keyword evidence="2" id="KW-1185">Reference proteome</keyword>